<evidence type="ECO:0000256" key="1">
    <source>
        <dbReference type="SAM" id="MobiDB-lite"/>
    </source>
</evidence>
<feature type="non-terminal residue" evidence="2">
    <location>
        <position position="235"/>
    </location>
</feature>
<dbReference type="OrthoDB" id="409725at2759"/>
<dbReference type="Gene3D" id="3.30.750.24">
    <property type="entry name" value="STAS domain"/>
    <property type="match status" value="1"/>
</dbReference>
<reference evidence="2" key="1">
    <citation type="submission" date="2021-02" db="EMBL/GenBank/DDBJ databases">
        <authorList>
            <person name="Dougan E. K."/>
            <person name="Rhodes N."/>
            <person name="Thang M."/>
            <person name="Chan C."/>
        </authorList>
    </citation>
    <scope>NUCLEOTIDE SEQUENCE</scope>
</reference>
<dbReference type="AlphaFoldDB" id="A0A812X268"/>
<dbReference type="EMBL" id="CAJNIZ010045205">
    <property type="protein sequence ID" value="CAE7713680.1"/>
    <property type="molecule type" value="Genomic_DNA"/>
</dbReference>
<dbReference type="InterPro" id="IPR036513">
    <property type="entry name" value="STAS_dom_sf"/>
</dbReference>
<evidence type="ECO:0000313" key="3">
    <source>
        <dbReference type="Proteomes" id="UP000649617"/>
    </source>
</evidence>
<keyword evidence="3" id="KW-1185">Reference proteome</keyword>
<name>A0A812X268_SYMPI</name>
<proteinExistence type="predicted"/>
<evidence type="ECO:0000313" key="2">
    <source>
        <dbReference type="EMBL" id="CAE7713680.1"/>
    </source>
</evidence>
<feature type="region of interest" description="Disordered" evidence="1">
    <location>
        <begin position="166"/>
        <end position="196"/>
    </location>
</feature>
<comment type="caution">
    <text evidence="2">The sequence shown here is derived from an EMBL/GenBank/DDBJ whole genome shotgun (WGS) entry which is preliminary data.</text>
</comment>
<protein>
    <submittedName>
        <fullName evidence="2">YGR125W protein</fullName>
    </submittedName>
</protein>
<gene>
    <name evidence="2" type="primary">YGR125W</name>
    <name evidence="2" type="ORF">SPIL2461_LOCUS20255</name>
</gene>
<dbReference type="Proteomes" id="UP000649617">
    <property type="component" value="Unassembled WGS sequence"/>
</dbReference>
<organism evidence="2 3">
    <name type="scientific">Symbiodinium pilosum</name>
    <name type="common">Dinoflagellate</name>
    <dbReference type="NCBI Taxonomy" id="2952"/>
    <lineage>
        <taxon>Eukaryota</taxon>
        <taxon>Sar</taxon>
        <taxon>Alveolata</taxon>
        <taxon>Dinophyceae</taxon>
        <taxon>Suessiales</taxon>
        <taxon>Symbiodiniaceae</taxon>
        <taxon>Symbiodinium</taxon>
    </lineage>
</organism>
<accession>A0A812X268</accession>
<sequence length="235" mass="25362">LFAGMFLAFADAIRNFTRALEQLVVKTAARLSKQRTVKLNLKICSSQAFFMSFRTPARLQEGHVSVVELPNYMFFATAPGIVATIRRALLEASVVILDWEKVRGLDTKATLEFAQLCCQEDEMDSLPRGILTFAAMPPSIRQQLVAARVLPPILSEVGSSLELAELPETASGRNGRRPTATSDGGAPRRSSQLARGRLSGVTALRGSIVLPSGSTGAWPHEARSLSEALAAARGR</sequence>
<dbReference type="SUPFAM" id="SSF52091">
    <property type="entry name" value="SpoIIaa-like"/>
    <property type="match status" value="1"/>
</dbReference>